<feature type="domain" description="RNA polymerase sigma factor 70 region 4 type 2" evidence="6">
    <location>
        <begin position="109"/>
        <end position="160"/>
    </location>
</feature>
<dbReference type="CDD" id="cd06171">
    <property type="entry name" value="Sigma70_r4"/>
    <property type="match status" value="1"/>
</dbReference>
<dbReference type="InterPro" id="IPR013324">
    <property type="entry name" value="RNA_pol_sigma_r3/r4-like"/>
</dbReference>
<dbReference type="Proteomes" id="UP000230407">
    <property type="component" value="Unassembled WGS sequence"/>
</dbReference>
<evidence type="ECO:0000313" key="7">
    <source>
        <dbReference type="EMBL" id="PJE99387.1"/>
    </source>
</evidence>
<keyword evidence="3" id="KW-0731">Sigma factor</keyword>
<dbReference type="Gene3D" id="1.10.10.10">
    <property type="entry name" value="Winged helix-like DNA-binding domain superfamily/Winged helix DNA-binding domain"/>
    <property type="match status" value="1"/>
</dbReference>
<sequence length="175" mass="19823">MALTFDAFHERHHGLWLRYARTQVGLRAGAEAVVDATCSHLLHNWTHALAQESVSAYAWSVLKERIRDWLDEHGREPALAETASFDAVCRGRLLPELRDEFEVLESGMSLYSAITRLPERQHDVIVLRYVLGCTDEEVAEHLGTVRATVRSQARQAKRKLAARMNLHGGERAGER</sequence>
<keyword evidence="4" id="KW-0238">DNA-binding</keyword>
<evidence type="ECO:0000256" key="3">
    <source>
        <dbReference type="ARBA" id="ARBA00023082"/>
    </source>
</evidence>
<keyword evidence="8" id="KW-1185">Reference proteome</keyword>
<accession>A0A2M8M5A3</accession>
<dbReference type="PANTHER" id="PTHR43133">
    <property type="entry name" value="RNA POLYMERASE ECF-TYPE SIGMA FACTO"/>
    <property type="match status" value="1"/>
</dbReference>
<evidence type="ECO:0000313" key="8">
    <source>
        <dbReference type="Proteomes" id="UP000230407"/>
    </source>
</evidence>
<evidence type="ECO:0000256" key="2">
    <source>
        <dbReference type="ARBA" id="ARBA00023015"/>
    </source>
</evidence>
<keyword evidence="5" id="KW-0804">Transcription</keyword>
<keyword evidence="2" id="KW-0805">Transcription regulation</keyword>
<dbReference type="InterPro" id="IPR039425">
    <property type="entry name" value="RNA_pol_sigma-70-like"/>
</dbReference>
<dbReference type="Gene3D" id="1.10.1740.10">
    <property type="match status" value="1"/>
</dbReference>
<evidence type="ECO:0000256" key="4">
    <source>
        <dbReference type="ARBA" id="ARBA00023125"/>
    </source>
</evidence>
<name>A0A2M8M5A3_9ACTN</name>
<dbReference type="NCBIfam" id="TIGR02937">
    <property type="entry name" value="sigma70-ECF"/>
    <property type="match status" value="1"/>
</dbReference>
<dbReference type="InterPro" id="IPR013249">
    <property type="entry name" value="RNA_pol_sigma70_r4_t2"/>
</dbReference>
<evidence type="ECO:0000259" key="6">
    <source>
        <dbReference type="Pfam" id="PF08281"/>
    </source>
</evidence>
<comment type="caution">
    <text evidence="7">The sequence shown here is derived from an EMBL/GenBank/DDBJ whole genome shotgun (WGS) entry which is preliminary data.</text>
</comment>
<dbReference type="GO" id="GO:0016987">
    <property type="term" value="F:sigma factor activity"/>
    <property type="evidence" value="ECO:0007669"/>
    <property type="project" value="UniProtKB-KW"/>
</dbReference>
<dbReference type="PANTHER" id="PTHR43133:SF8">
    <property type="entry name" value="RNA POLYMERASE SIGMA FACTOR HI_1459-RELATED"/>
    <property type="match status" value="1"/>
</dbReference>
<gene>
    <name evidence="7" type="ORF">CUT44_05325</name>
</gene>
<evidence type="ECO:0000256" key="5">
    <source>
        <dbReference type="ARBA" id="ARBA00023163"/>
    </source>
</evidence>
<dbReference type="AlphaFoldDB" id="A0A2M8M5A3"/>
<dbReference type="GO" id="GO:0006352">
    <property type="term" value="P:DNA-templated transcription initiation"/>
    <property type="evidence" value="ECO:0007669"/>
    <property type="project" value="InterPro"/>
</dbReference>
<organism evidence="7 8">
    <name type="scientific">Streptomyces carminius</name>
    <dbReference type="NCBI Taxonomy" id="2665496"/>
    <lineage>
        <taxon>Bacteria</taxon>
        <taxon>Bacillati</taxon>
        <taxon>Actinomycetota</taxon>
        <taxon>Actinomycetes</taxon>
        <taxon>Kitasatosporales</taxon>
        <taxon>Streptomycetaceae</taxon>
        <taxon>Streptomyces</taxon>
    </lineage>
</organism>
<dbReference type="Pfam" id="PF08281">
    <property type="entry name" value="Sigma70_r4_2"/>
    <property type="match status" value="1"/>
</dbReference>
<dbReference type="SUPFAM" id="SSF88659">
    <property type="entry name" value="Sigma3 and sigma4 domains of RNA polymerase sigma factors"/>
    <property type="match status" value="1"/>
</dbReference>
<dbReference type="SUPFAM" id="SSF88946">
    <property type="entry name" value="Sigma2 domain of RNA polymerase sigma factors"/>
    <property type="match status" value="1"/>
</dbReference>
<dbReference type="GO" id="GO:0003677">
    <property type="term" value="F:DNA binding"/>
    <property type="evidence" value="ECO:0007669"/>
    <property type="project" value="UniProtKB-KW"/>
</dbReference>
<comment type="similarity">
    <text evidence="1">Belongs to the sigma-70 factor family. ECF subfamily.</text>
</comment>
<evidence type="ECO:0000256" key="1">
    <source>
        <dbReference type="ARBA" id="ARBA00010641"/>
    </source>
</evidence>
<protein>
    <submittedName>
        <fullName evidence="7">Sigma-70 family RNA polymerase sigma factor</fullName>
    </submittedName>
</protein>
<dbReference type="InterPro" id="IPR014284">
    <property type="entry name" value="RNA_pol_sigma-70_dom"/>
</dbReference>
<dbReference type="InterPro" id="IPR013325">
    <property type="entry name" value="RNA_pol_sigma_r2"/>
</dbReference>
<proteinExistence type="inferred from homology"/>
<reference evidence="7 8" key="1">
    <citation type="submission" date="2017-11" db="EMBL/GenBank/DDBJ databases">
        <title>Streptomyces carmine sp. nov., a novel actinomycete isolated from Sophora alopecuroides in Xinjiang, China.</title>
        <authorList>
            <person name="Wang Y."/>
            <person name="Luo X."/>
            <person name="Wan C."/>
            <person name="Zhang L."/>
        </authorList>
    </citation>
    <scope>NUCLEOTIDE SEQUENCE [LARGE SCALE GENOMIC DNA]</scope>
    <source>
        <strain evidence="7 8">TRM SA0054</strain>
    </source>
</reference>
<dbReference type="InterPro" id="IPR036388">
    <property type="entry name" value="WH-like_DNA-bd_sf"/>
</dbReference>
<dbReference type="EMBL" id="PGGW01000016">
    <property type="protein sequence ID" value="PJE99387.1"/>
    <property type="molecule type" value="Genomic_DNA"/>
</dbReference>